<protein>
    <recommendedName>
        <fullName evidence="1">F-box domain-containing protein</fullName>
    </recommendedName>
</protein>
<reference evidence="2 3" key="1">
    <citation type="submission" date="2024-01" db="EMBL/GenBank/DDBJ databases">
        <title>A draft genome for a cacao thread blight-causing isolate of Paramarasmius palmivorus.</title>
        <authorList>
            <person name="Baruah I.K."/>
            <person name="Bukari Y."/>
            <person name="Amoako-Attah I."/>
            <person name="Meinhardt L.W."/>
            <person name="Bailey B.A."/>
            <person name="Cohen S.P."/>
        </authorList>
    </citation>
    <scope>NUCLEOTIDE SEQUENCE [LARGE SCALE GENOMIC DNA]</scope>
    <source>
        <strain evidence="2 3">GH-12</strain>
    </source>
</reference>
<dbReference type="EMBL" id="JAYKXP010000036">
    <property type="protein sequence ID" value="KAK7040666.1"/>
    <property type="molecule type" value="Genomic_DNA"/>
</dbReference>
<comment type="caution">
    <text evidence="2">The sequence shown here is derived from an EMBL/GenBank/DDBJ whole genome shotgun (WGS) entry which is preliminary data.</text>
</comment>
<evidence type="ECO:0000313" key="3">
    <source>
        <dbReference type="Proteomes" id="UP001383192"/>
    </source>
</evidence>
<evidence type="ECO:0000313" key="2">
    <source>
        <dbReference type="EMBL" id="KAK7040666.1"/>
    </source>
</evidence>
<accession>A0AAW0CPN5</accession>
<feature type="domain" description="F-box" evidence="1">
    <location>
        <begin position="10"/>
        <end position="63"/>
    </location>
</feature>
<gene>
    <name evidence="2" type="ORF">VNI00_009572</name>
</gene>
<dbReference type="SUPFAM" id="SSF52047">
    <property type="entry name" value="RNI-like"/>
    <property type="match status" value="1"/>
</dbReference>
<organism evidence="2 3">
    <name type="scientific">Paramarasmius palmivorus</name>
    <dbReference type="NCBI Taxonomy" id="297713"/>
    <lineage>
        <taxon>Eukaryota</taxon>
        <taxon>Fungi</taxon>
        <taxon>Dikarya</taxon>
        <taxon>Basidiomycota</taxon>
        <taxon>Agaricomycotina</taxon>
        <taxon>Agaricomycetes</taxon>
        <taxon>Agaricomycetidae</taxon>
        <taxon>Agaricales</taxon>
        <taxon>Marasmiineae</taxon>
        <taxon>Marasmiaceae</taxon>
        <taxon>Paramarasmius</taxon>
    </lineage>
</organism>
<evidence type="ECO:0000259" key="1">
    <source>
        <dbReference type="Pfam" id="PF12937"/>
    </source>
</evidence>
<name>A0AAW0CPN5_9AGAR</name>
<dbReference type="AlphaFoldDB" id="A0AAW0CPN5"/>
<proteinExistence type="predicted"/>
<dbReference type="Proteomes" id="UP001383192">
    <property type="component" value="Unassembled WGS sequence"/>
</dbReference>
<dbReference type="InterPro" id="IPR001810">
    <property type="entry name" value="F-box_dom"/>
</dbReference>
<sequence>MDLPLQSIPIPDMPAELLVQIFKLTSRAEAGQVPPLYTSILATNRRWRDVALEEKSLWQDIYVEAPEQKHIQMVKHALRRSGDRELSWTIIRSESDDWKMHIIDDILQILFHHIKRWKHIRLVLGYMWEGDHFPPMLPLITGEERWPDQCALTSIEVHVSSLRAEERFQAFWEQALAVESLRQYSFQRMGSTDIVYPNREPAYQLPILINRNLTHVTITIIVDNSALEHLSSLPNLKYLQIRALSATDCAYKPHNIHIVFNKLQIFRLAGTPEIKRAIFRCCIMPHLQRLEMIDGYAPLLPPTGITASWLRVGMNLEHVTMALVKVHGDQERYEAILDKFMATLHSAVFVIGALQLEDGQVSASNLRKLKCIAGITFRWGMKLQNLRVLDRYTMVNLQELTVDATFSPSEVLRGLQLWDCKITKLTYARNLNAEECHMVIGSMELERLRELHVVCYAGDFLMKELYWGWGGVLPMRELQLVILYTRNWTWCQESIVVRERKRLQSNFSLIIKRRSDEIMDEDLDLW</sequence>
<keyword evidence="3" id="KW-1185">Reference proteome</keyword>
<dbReference type="Pfam" id="PF12937">
    <property type="entry name" value="F-box-like"/>
    <property type="match status" value="1"/>
</dbReference>